<keyword evidence="9 18" id="KW-0963">Cytoplasm</keyword>
<evidence type="ECO:0000256" key="5">
    <source>
        <dbReference type="ARBA" id="ARBA00004661"/>
    </source>
</evidence>
<dbReference type="UniPathway" id="UPA00053">
    <property type="reaction ID" value="UER00085"/>
</dbReference>
<evidence type="ECO:0000259" key="20">
    <source>
        <dbReference type="Pfam" id="PF24621"/>
    </source>
</evidence>
<accession>A0A0U9I5A9</accession>
<dbReference type="Gene3D" id="1.20.1090.10">
    <property type="entry name" value="Dehydroquinate synthase-like - alpha domain"/>
    <property type="match status" value="1"/>
</dbReference>
<dbReference type="PIRSF" id="PIRSF001455">
    <property type="entry name" value="DHQ_synth"/>
    <property type="match status" value="1"/>
</dbReference>
<evidence type="ECO:0000256" key="18">
    <source>
        <dbReference type="HAMAP-Rule" id="MF_00110"/>
    </source>
</evidence>
<dbReference type="STRING" id="224999.GCA_001485475_01756"/>
<keyword evidence="16 18" id="KW-0456">Lyase</keyword>
<keyword evidence="14 18" id="KW-0520">NAD</keyword>
<protein>
    <recommendedName>
        <fullName evidence="8 18">3-dehydroquinate synthase</fullName>
        <shortName evidence="18">DHQS</shortName>
        <ecNumber evidence="7 18">4.2.3.4</ecNumber>
    </recommendedName>
</protein>
<evidence type="ECO:0000256" key="15">
    <source>
        <dbReference type="ARBA" id="ARBA00023141"/>
    </source>
</evidence>
<dbReference type="InterPro" id="IPR030963">
    <property type="entry name" value="DHQ_synth_fam"/>
</dbReference>
<evidence type="ECO:0000256" key="10">
    <source>
        <dbReference type="ARBA" id="ARBA00022605"/>
    </source>
</evidence>
<evidence type="ECO:0000256" key="16">
    <source>
        <dbReference type="ARBA" id="ARBA00023239"/>
    </source>
</evidence>
<evidence type="ECO:0000313" key="21">
    <source>
        <dbReference type="EMBL" id="GAQ25720.1"/>
    </source>
</evidence>
<dbReference type="EMBL" id="DF977002">
    <property type="protein sequence ID" value="GAQ25720.1"/>
    <property type="molecule type" value="Genomic_DNA"/>
</dbReference>
<dbReference type="GO" id="GO:0000166">
    <property type="term" value="F:nucleotide binding"/>
    <property type="evidence" value="ECO:0007669"/>
    <property type="project" value="UniProtKB-KW"/>
</dbReference>
<dbReference type="Pfam" id="PF24621">
    <property type="entry name" value="DHQS_C"/>
    <property type="match status" value="1"/>
</dbReference>
<comment type="caution">
    <text evidence="18">Lacks conserved residue(s) required for the propagation of feature annotation.</text>
</comment>
<dbReference type="SUPFAM" id="SSF56796">
    <property type="entry name" value="Dehydroquinate synthase-like"/>
    <property type="match status" value="1"/>
</dbReference>
<comment type="cofactor">
    <cofactor evidence="18">
        <name>Co(2+)</name>
        <dbReference type="ChEBI" id="CHEBI:48828"/>
    </cofactor>
    <cofactor evidence="18">
        <name>Zn(2+)</name>
        <dbReference type="ChEBI" id="CHEBI:29105"/>
    </cofactor>
    <text evidence="18">Binds 1 divalent metal cation per subunit. Can use either Co(2+) or Zn(2+).</text>
</comment>
<dbReference type="EC" id="4.2.3.4" evidence="7 18"/>
<feature type="domain" description="3-dehydroquinate synthase N-terminal" evidence="19">
    <location>
        <begin position="68"/>
        <end position="179"/>
    </location>
</feature>
<evidence type="ECO:0000256" key="9">
    <source>
        <dbReference type="ARBA" id="ARBA00022490"/>
    </source>
</evidence>
<feature type="binding site" evidence="18">
    <location>
        <position position="143"/>
    </location>
    <ligand>
        <name>NAD(+)</name>
        <dbReference type="ChEBI" id="CHEBI:57540"/>
    </ligand>
</feature>
<evidence type="ECO:0000256" key="1">
    <source>
        <dbReference type="ARBA" id="ARBA00001393"/>
    </source>
</evidence>
<comment type="subcellular location">
    <subcellularLocation>
        <location evidence="4 18">Cytoplasm</location>
    </subcellularLocation>
</comment>
<keyword evidence="13 18" id="KW-0862">Zinc</keyword>
<dbReference type="RefSeq" id="WP_059033162.1">
    <property type="nucleotide sequence ID" value="NZ_BSDN01000012.1"/>
</dbReference>
<sequence length="355" mass="39101">MPTLEINLKDKSYPICVEEGLITKIGEMLKGITEAKKVAVITDTNVGALYSEIVMNSLSTAGFSPCLIQVEPGEKSKSCDTLMKVYKKLIMNKISRWDMVLALGGGVVGDLAGFAAATYLRGIPYVQVPTSLLAQVDSSIGGKVGIDLPEGKNLIGSFYHPLAVFIDPKVLLTLNARFFSDGMAEVVKYGCIRDSALFERLLSFETKEELLEHMEDIILACLSVKKQVVEEDERDMGSRMILNFGHTLGHAIEKYFGYTTYTHGEAVAMGMYQITKRSEELGITANNTSTLLKKVLLKYNLPYKLPPVNKPELIANMSTDKKGSGSYLNIVLLKSIGECFVKKIAQEEIPKFFAL</sequence>
<dbReference type="GO" id="GO:0005737">
    <property type="term" value="C:cytoplasm"/>
    <property type="evidence" value="ECO:0007669"/>
    <property type="project" value="UniProtKB-SubCell"/>
</dbReference>
<comment type="similarity">
    <text evidence="6 18">Belongs to the sugar phosphate cyclases superfamily. Dehydroquinate synthase family.</text>
</comment>
<comment type="pathway">
    <text evidence="5 18">Metabolic intermediate biosynthesis; chorismate biosynthesis; chorismate from D-erythrose 4-phosphate and phosphoenolpyruvate: step 2/7.</text>
</comment>
<feature type="binding site" evidence="18">
    <location>
        <begin position="130"/>
        <end position="131"/>
    </location>
    <ligand>
        <name>NAD(+)</name>
        <dbReference type="ChEBI" id="CHEBI:57540"/>
    </ligand>
</feature>
<proteinExistence type="inferred from homology"/>
<evidence type="ECO:0000256" key="17">
    <source>
        <dbReference type="ARBA" id="ARBA00023285"/>
    </source>
</evidence>
<evidence type="ECO:0000313" key="22">
    <source>
        <dbReference type="Proteomes" id="UP000062160"/>
    </source>
</evidence>
<dbReference type="NCBIfam" id="TIGR01357">
    <property type="entry name" value="aroB"/>
    <property type="match status" value="1"/>
</dbReference>
<dbReference type="GO" id="GO:0009073">
    <property type="term" value="P:aromatic amino acid family biosynthetic process"/>
    <property type="evidence" value="ECO:0007669"/>
    <property type="project" value="UniProtKB-KW"/>
</dbReference>
<dbReference type="CDD" id="cd08195">
    <property type="entry name" value="DHQS"/>
    <property type="match status" value="1"/>
</dbReference>
<dbReference type="InterPro" id="IPR030960">
    <property type="entry name" value="DHQS/DOIS_N"/>
</dbReference>
<comment type="cofactor">
    <cofactor evidence="3">
        <name>Zn(2+)</name>
        <dbReference type="ChEBI" id="CHEBI:29105"/>
    </cofactor>
</comment>
<keyword evidence="22" id="KW-1185">Reference proteome</keyword>
<gene>
    <name evidence="18" type="primary">aroB</name>
    <name evidence="21" type="ORF">TSYNT_8257</name>
</gene>
<feature type="binding site" evidence="18">
    <location>
        <position position="152"/>
    </location>
    <ligand>
        <name>NAD(+)</name>
        <dbReference type="ChEBI" id="CHEBI:57540"/>
    </ligand>
</feature>
<dbReference type="Pfam" id="PF01761">
    <property type="entry name" value="DHQ_synthase"/>
    <property type="match status" value="1"/>
</dbReference>
<dbReference type="OrthoDB" id="9806583at2"/>
<evidence type="ECO:0000256" key="8">
    <source>
        <dbReference type="ARBA" id="ARBA00017684"/>
    </source>
</evidence>
<dbReference type="GO" id="GO:0003856">
    <property type="term" value="F:3-dehydroquinate synthase activity"/>
    <property type="evidence" value="ECO:0007669"/>
    <property type="project" value="UniProtKB-UniRule"/>
</dbReference>
<dbReference type="GO" id="GO:0046872">
    <property type="term" value="F:metal ion binding"/>
    <property type="evidence" value="ECO:0007669"/>
    <property type="project" value="UniProtKB-KW"/>
</dbReference>
<name>A0A0U9I5A9_9FIRM</name>
<reference evidence="21" key="1">
    <citation type="journal article" date="2016" name="Genome Announc.">
        <title>Draft Genome Sequence of the Syntrophic Lactate-Degrading Bacterium Tepidanaerobacter syntrophicus JLT.</title>
        <authorList>
            <person name="Matsuura N."/>
            <person name="Ohashi A."/>
            <person name="Tourlousse D.M."/>
            <person name="Sekiguchi Y."/>
        </authorList>
    </citation>
    <scope>NUCLEOTIDE SEQUENCE [LARGE SCALE GENOMIC DNA]</scope>
    <source>
        <strain evidence="21">JL</strain>
    </source>
</reference>
<evidence type="ECO:0000256" key="6">
    <source>
        <dbReference type="ARBA" id="ARBA00005412"/>
    </source>
</evidence>
<evidence type="ECO:0000256" key="7">
    <source>
        <dbReference type="ARBA" id="ARBA00013031"/>
    </source>
</evidence>
<evidence type="ECO:0000256" key="11">
    <source>
        <dbReference type="ARBA" id="ARBA00022723"/>
    </source>
</evidence>
<dbReference type="AlphaFoldDB" id="A0A0U9I5A9"/>
<feature type="binding site" evidence="18">
    <location>
        <position position="263"/>
    </location>
    <ligand>
        <name>Zn(2+)</name>
        <dbReference type="ChEBI" id="CHEBI:29105"/>
    </ligand>
</feature>
<feature type="domain" description="3-dehydroquinate synthase C-terminal" evidence="20">
    <location>
        <begin position="182"/>
        <end position="322"/>
    </location>
</feature>
<keyword evidence="10 18" id="KW-0028">Amino-acid biosynthesis</keyword>
<comment type="cofactor">
    <cofactor evidence="2 18">
        <name>NAD(+)</name>
        <dbReference type="ChEBI" id="CHEBI:57540"/>
    </cofactor>
</comment>
<comment type="catalytic activity">
    <reaction evidence="1 18">
        <text>7-phospho-2-dehydro-3-deoxy-D-arabino-heptonate = 3-dehydroquinate + phosphate</text>
        <dbReference type="Rhea" id="RHEA:21968"/>
        <dbReference type="ChEBI" id="CHEBI:32364"/>
        <dbReference type="ChEBI" id="CHEBI:43474"/>
        <dbReference type="ChEBI" id="CHEBI:58394"/>
        <dbReference type="EC" id="4.2.3.4"/>
    </reaction>
</comment>
<keyword evidence="12 18" id="KW-0547">Nucleotide-binding</keyword>
<dbReference type="InterPro" id="IPR056179">
    <property type="entry name" value="DHQS_C"/>
</dbReference>
<comment type="function">
    <text evidence="18">Catalyzes the conversion of 3-deoxy-D-arabino-heptulosonate 7-phosphate (DAHP) to dehydroquinate (DHQ).</text>
</comment>
<keyword evidence="17 18" id="KW-0170">Cobalt</keyword>
<feature type="binding site" evidence="18">
    <location>
        <begin position="106"/>
        <end position="110"/>
    </location>
    <ligand>
        <name>NAD(+)</name>
        <dbReference type="ChEBI" id="CHEBI:57540"/>
    </ligand>
</feature>
<evidence type="ECO:0000256" key="12">
    <source>
        <dbReference type="ARBA" id="ARBA00022741"/>
    </source>
</evidence>
<dbReference type="InterPro" id="IPR050071">
    <property type="entry name" value="Dehydroquinate_synthase"/>
</dbReference>
<dbReference type="PANTHER" id="PTHR43622">
    <property type="entry name" value="3-DEHYDROQUINATE SYNTHASE"/>
    <property type="match status" value="1"/>
</dbReference>
<dbReference type="GO" id="GO:0008652">
    <property type="term" value="P:amino acid biosynthetic process"/>
    <property type="evidence" value="ECO:0007669"/>
    <property type="project" value="UniProtKB-KW"/>
</dbReference>
<dbReference type="HAMAP" id="MF_00110">
    <property type="entry name" value="DHQ_synthase"/>
    <property type="match status" value="1"/>
</dbReference>
<dbReference type="FunFam" id="3.40.50.1970:FF:000007">
    <property type="entry name" value="Pentafunctional AROM polypeptide"/>
    <property type="match status" value="1"/>
</dbReference>
<keyword evidence="15 18" id="KW-0057">Aromatic amino acid biosynthesis</keyword>
<dbReference type="Proteomes" id="UP000062160">
    <property type="component" value="Unassembled WGS sequence"/>
</dbReference>
<keyword evidence="11 18" id="KW-0479">Metal-binding</keyword>
<evidence type="ECO:0000256" key="3">
    <source>
        <dbReference type="ARBA" id="ARBA00001947"/>
    </source>
</evidence>
<evidence type="ECO:0000259" key="19">
    <source>
        <dbReference type="Pfam" id="PF01761"/>
    </source>
</evidence>
<dbReference type="GO" id="GO:0009423">
    <property type="term" value="P:chorismate biosynthetic process"/>
    <property type="evidence" value="ECO:0007669"/>
    <property type="project" value="UniProtKB-UniRule"/>
</dbReference>
<dbReference type="PANTHER" id="PTHR43622:SF7">
    <property type="entry name" value="3-DEHYDROQUINATE SYNTHASE, CHLOROPLASTIC"/>
    <property type="match status" value="1"/>
</dbReference>
<evidence type="ECO:0000256" key="14">
    <source>
        <dbReference type="ARBA" id="ARBA00023027"/>
    </source>
</evidence>
<dbReference type="InterPro" id="IPR016037">
    <property type="entry name" value="DHQ_synth_AroB"/>
</dbReference>
<dbReference type="Gene3D" id="3.40.50.1970">
    <property type="match status" value="1"/>
</dbReference>
<feature type="binding site" evidence="18">
    <location>
        <position position="246"/>
    </location>
    <ligand>
        <name>Zn(2+)</name>
        <dbReference type="ChEBI" id="CHEBI:29105"/>
    </ligand>
</feature>
<evidence type="ECO:0000256" key="2">
    <source>
        <dbReference type="ARBA" id="ARBA00001911"/>
    </source>
</evidence>
<feature type="binding site" evidence="18">
    <location>
        <position position="185"/>
    </location>
    <ligand>
        <name>Zn(2+)</name>
        <dbReference type="ChEBI" id="CHEBI:29105"/>
    </ligand>
</feature>
<evidence type="ECO:0000256" key="4">
    <source>
        <dbReference type="ARBA" id="ARBA00004496"/>
    </source>
</evidence>
<organism evidence="21">
    <name type="scientific">Tepidanaerobacter syntrophicus</name>
    <dbReference type="NCBI Taxonomy" id="224999"/>
    <lineage>
        <taxon>Bacteria</taxon>
        <taxon>Bacillati</taxon>
        <taxon>Bacillota</taxon>
        <taxon>Clostridia</taxon>
        <taxon>Thermosediminibacterales</taxon>
        <taxon>Tepidanaerobacteraceae</taxon>
        <taxon>Tepidanaerobacter</taxon>
    </lineage>
</organism>
<evidence type="ECO:0000256" key="13">
    <source>
        <dbReference type="ARBA" id="ARBA00022833"/>
    </source>
</evidence>